<keyword evidence="1" id="KW-1133">Transmembrane helix</keyword>
<protein>
    <recommendedName>
        <fullName evidence="4">ABC transporter permease</fullName>
    </recommendedName>
</protein>
<proteinExistence type="predicted"/>
<feature type="transmembrane region" description="Helical" evidence="1">
    <location>
        <begin position="20"/>
        <end position="39"/>
    </location>
</feature>
<name>A0AAW7Z8K2_9FIRM</name>
<reference evidence="2" key="2">
    <citation type="submission" date="2023-03" db="EMBL/GenBank/DDBJ databases">
        <authorList>
            <person name="Zhang Z."/>
        </authorList>
    </citation>
    <scope>NUCLEOTIDE SEQUENCE</scope>
    <source>
        <strain evidence="2">DSA</strain>
    </source>
</reference>
<evidence type="ECO:0000313" key="3">
    <source>
        <dbReference type="Proteomes" id="UP001172911"/>
    </source>
</evidence>
<feature type="transmembrane region" description="Helical" evidence="1">
    <location>
        <begin position="216"/>
        <end position="234"/>
    </location>
</feature>
<organism evidence="2 3">
    <name type="scientific">Desulforamulus aquiferis</name>
    <dbReference type="NCBI Taxonomy" id="1397668"/>
    <lineage>
        <taxon>Bacteria</taxon>
        <taxon>Bacillati</taxon>
        <taxon>Bacillota</taxon>
        <taxon>Clostridia</taxon>
        <taxon>Eubacteriales</taxon>
        <taxon>Peptococcaceae</taxon>
        <taxon>Desulforamulus</taxon>
    </lineage>
</organism>
<accession>A0AAW7Z8K2</accession>
<feature type="transmembrane region" description="Helical" evidence="1">
    <location>
        <begin position="59"/>
        <end position="83"/>
    </location>
</feature>
<feature type="transmembrane region" description="Helical" evidence="1">
    <location>
        <begin position="168"/>
        <end position="186"/>
    </location>
</feature>
<keyword evidence="1" id="KW-0472">Membrane</keyword>
<keyword evidence="3" id="KW-1185">Reference proteome</keyword>
<dbReference type="RefSeq" id="WP_304540306.1">
    <property type="nucleotide sequence ID" value="NZ_JARPTC010000001.1"/>
</dbReference>
<sequence length="244" mass="27678">MSYFKAFMVNDFKNIGRDSLLLFMLFMPWLLVILMRSLIPVIEQWLFSNYQFILQPYYPLIIGVFIILQIPMIFGLVFGFLLLDDRDDRVLTALQVTPVAVGGYALYRFVSIVLLSIIYIMLAIPLTGLAQVPLSFSIAAAALLGSFFAVFVMLLLISLADNKVEGLAIMKGMGFILLGPVAAYFIDSKWQLLLGILPSYWPAKAYWLISDGQESWPYLAAGFVYMSLILVWLTRRFQEKLGQL</sequence>
<comment type="caution">
    <text evidence="2">The sequence shown here is derived from an EMBL/GenBank/DDBJ whole genome shotgun (WGS) entry which is preliminary data.</text>
</comment>
<dbReference type="AlphaFoldDB" id="A0AAW7Z8K2"/>
<gene>
    <name evidence="2" type="ORF">P6N53_00555</name>
</gene>
<reference evidence="2" key="1">
    <citation type="journal article" date="2023" name="J. Hazard. Mater.">
        <title>Anaerobic biodegradation of pyrene and benzo[a]pyrene by a new sulfate-reducing Desulforamulus aquiferis strain DSA.</title>
        <authorList>
            <person name="Zhang Z."/>
            <person name="Sun J."/>
            <person name="Gong X."/>
            <person name="Wang C."/>
            <person name="Wang H."/>
        </authorList>
    </citation>
    <scope>NUCLEOTIDE SEQUENCE</scope>
    <source>
        <strain evidence="2">DSA</strain>
    </source>
</reference>
<dbReference type="Proteomes" id="UP001172911">
    <property type="component" value="Unassembled WGS sequence"/>
</dbReference>
<feature type="transmembrane region" description="Helical" evidence="1">
    <location>
        <begin position="104"/>
        <end position="124"/>
    </location>
</feature>
<evidence type="ECO:0008006" key="4">
    <source>
        <dbReference type="Google" id="ProtNLM"/>
    </source>
</evidence>
<evidence type="ECO:0000256" key="1">
    <source>
        <dbReference type="SAM" id="Phobius"/>
    </source>
</evidence>
<keyword evidence="1" id="KW-0812">Transmembrane</keyword>
<dbReference type="EMBL" id="JARPTC010000001">
    <property type="protein sequence ID" value="MDO7785722.1"/>
    <property type="molecule type" value="Genomic_DNA"/>
</dbReference>
<feature type="transmembrane region" description="Helical" evidence="1">
    <location>
        <begin position="136"/>
        <end position="156"/>
    </location>
</feature>
<evidence type="ECO:0000313" key="2">
    <source>
        <dbReference type="EMBL" id="MDO7785722.1"/>
    </source>
</evidence>